<dbReference type="PANTHER" id="PTHR30441:SF8">
    <property type="entry name" value="DUF748 DOMAIN-CONTAINING PROTEIN"/>
    <property type="match status" value="1"/>
</dbReference>
<reference evidence="2" key="1">
    <citation type="submission" date="2020-12" db="EMBL/GenBank/DDBJ databases">
        <title>Marinomonas arctica sp. nov., a psychrotolerant bacterium isolated from the Arctic.</title>
        <authorList>
            <person name="Zhang Y."/>
        </authorList>
    </citation>
    <scope>NUCLEOTIDE SEQUENCE</scope>
    <source>
        <strain evidence="2">C1424</strain>
    </source>
</reference>
<feature type="transmembrane region" description="Helical" evidence="1">
    <location>
        <begin position="9"/>
        <end position="27"/>
    </location>
</feature>
<gene>
    <name evidence="2" type="ORF">I8J31_06725</name>
</gene>
<keyword evidence="1" id="KW-0812">Transmembrane</keyword>
<name>A0A934JNT3_9GAMM</name>
<dbReference type="Gene3D" id="3.30.1330.60">
    <property type="entry name" value="OmpA-like domain"/>
    <property type="match status" value="1"/>
</dbReference>
<dbReference type="Pfam" id="PF05359">
    <property type="entry name" value="DUF748"/>
    <property type="match status" value="1"/>
</dbReference>
<keyword evidence="3" id="KW-1185">Reference proteome</keyword>
<comment type="caution">
    <text evidence="2">The sequence shown here is derived from an EMBL/GenBank/DDBJ whole genome shotgun (WGS) entry which is preliminary data.</text>
</comment>
<dbReference type="Proteomes" id="UP000628710">
    <property type="component" value="Unassembled WGS sequence"/>
</dbReference>
<dbReference type="RefSeq" id="WP_199467515.1">
    <property type="nucleotide sequence ID" value="NZ_JAEMNX010000005.1"/>
</dbReference>
<dbReference type="InterPro" id="IPR036737">
    <property type="entry name" value="OmpA-like_sf"/>
</dbReference>
<dbReference type="GO" id="GO:0090313">
    <property type="term" value="P:regulation of protein targeting to membrane"/>
    <property type="evidence" value="ECO:0007669"/>
    <property type="project" value="TreeGrafter"/>
</dbReference>
<dbReference type="PANTHER" id="PTHR30441">
    <property type="entry name" value="DUF748 DOMAIN-CONTAINING PROTEIN"/>
    <property type="match status" value="1"/>
</dbReference>
<keyword evidence="1" id="KW-0472">Membrane</keyword>
<sequence>MTRQHFRHFVFLPFVVIAGLITLIWLITPFVAKHYLSAYIEEQGQELSIDHLSINFFPPKMELEEVAIHNQNQDTLTLKHAVFEVSIFPLFTRTVTISKASIDGLNIVVDQRQNDWIIAGINTAQFLSEEPQIEKQETTSEEVVESSEPWHIKLPSFSFTNSHFHLSRQADNDSPIESDTVTIQNFSIKDLSGSELNWQGKIALAALLNEATVGIKSQFSYSPQTTKADVEIDKTSLPLSSFAHFLPAPYNQGNGTLGLKLSFQFLQEQVGDVPSYQLNNLDLNTQVENLDLMLNEQDHVATALTKLDIQQSSLQFVSAEQMSASANIHLESKQTQFTQGETQASIGNTQLSIDILEVVAENDLGPKITGTNVTFSSQALDSQLAKNKRIAAWTEAGFNGVNFSAQGDNFNAQLAELTISDLTLSELLNSQPALAPLAHIGTIKIANLEADQDGALIKSIITDSMTASLFLDANKNIKNLIFVDAEAQTAPTSFESAAPPQAADAENAMQNTQNAEQNPAFKAPYHVILDNYEMTGESSLYMEDNSISPALKRTLNIDTLSLHNLNTKDKDQAATFALKARNGKYSTIQNDVKIWPMADKLTMQSEFIIKEAELPPYSSYIADALGYQIDSGQLNLDLTLEADNGKLNGNSHLLLREFDLGGSKESSSAIKAGAMPLNIAVGILKDSDNNIDLNIPLTGDVENPEFGWQNFLMVPIRNALFQASSSYLMQTFVPYANVISVAKFAGEQLLKIRVEPLLFIAEDAHLNTSQDNFLEQLSALMKDKEESKLKACGVSSFLDLGIDQPPSDDLDPASKEAAKKLAVQRSEHLKDYLIAQGIDSSRIFLCAPEVDLAKNSKPRIELNF</sequence>
<dbReference type="InterPro" id="IPR008023">
    <property type="entry name" value="DUF748"/>
</dbReference>
<organism evidence="2 3">
    <name type="scientific">Marinomonas transparens</name>
    <dbReference type="NCBI Taxonomy" id="2795388"/>
    <lineage>
        <taxon>Bacteria</taxon>
        <taxon>Pseudomonadati</taxon>
        <taxon>Pseudomonadota</taxon>
        <taxon>Gammaproteobacteria</taxon>
        <taxon>Oceanospirillales</taxon>
        <taxon>Oceanospirillaceae</taxon>
        <taxon>Marinomonas</taxon>
    </lineage>
</organism>
<dbReference type="EMBL" id="JAEMNX010000005">
    <property type="protein sequence ID" value="MBJ7537374.1"/>
    <property type="molecule type" value="Genomic_DNA"/>
</dbReference>
<keyword evidence="1" id="KW-1133">Transmembrane helix</keyword>
<evidence type="ECO:0000313" key="3">
    <source>
        <dbReference type="Proteomes" id="UP000628710"/>
    </source>
</evidence>
<protein>
    <submittedName>
        <fullName evidence="2">DUF748 domain-containing protein</fullName>
    </submittedName>
</protein>
<dbReference type="InterPro" id="IPR052894">
    <property type="entry name" value="AsmA-related"/>
</dbReference>
<dbReference type="AlphaFoldDB" id="A0A934JNT3"/>
<evidence type="ECO:0000256" key="1">
    <source>
        <dbReference type="SAM" id="Phobius"/>
    </source>
</evidence>
<dbReference type="GO" id="GO:0005886">
    <property type="term" value="C:plasma membrane"/>
    <property type="evidence" value="ECO:0007669"/>
    <property type="project" value="TreeGrafter"/>
</dbReference>
<evidence type="ECO:0000313" key="2">
    <source>
        <dbReference type="EMBL" id="MBJ7537374.1"/>
    </source>
</evidence>
<proteinExistence type="predicted"/>
<accession>A0A934JNT3</accession>